<dbReference type="PANTHER" id="PTHR24235:SF29">
    <property type="entry name" value="GH23382P"/>
    <property type="match status" value="1"/>
</dbReference>
<proteinExistence type="predicted"/>
<evidence type="ECO:0000256" key="8">
    <source>
        <dbReference type="SAM" id="MobiDB-lite"/>
    </source>
</evidence>
<keyword evidence="5 9" id="KW-0472">Membrane</keyword>
<accession>A0A7M7PH61</accession>
<feature type="domain" description="G-protein coupled receptors family 1 profile" evidence="10">
    <location>
        <begin position="69"/>
        <end position="135"/>
    </location>
</feature>
<keyword evidence="4" id="KW-0297">G-protein coupled receptor</keyword>
<dbReference type="InParanoid" id="A0A7M7PH61"/>
<dbReference type="EnsemblMetazoa" id="XM_030995807">
    <property type="protein sequence ID" value="XP_030851667"/>
    <property type="gene ID" value="LOC115928522"/>
</dbReference>
<name>A0A7M7PH61_STRPU</name>
<dbReference type="InterPro" id="IPR017452">
    <property type="entry name" value="GPCR_Rhodpsn_7TM"/>
</dbReference>
<comment type="subcellular location">
    <subcellularLocation>
        <location evidence="1">Membrane</location>
        <topology evidence="1">Multi-pass membrane protein</topology>
    </subcellularLocation>
</comment>
<dbReference type="AlphaFoldDB" id="A0A7M7PH61"/>
<dbReference type="PANTHER" id="PTHR24235">
    <property type="entry name" value="NEUROPEPTIDE Y RECEPTOR"/>
    <property type="match status" value="1"/>
</dbReference>
<feature type="transmembrane region" description="Helical" evidence="9">
    <location>
        <begin position="56"/>
        <end position="78"/>
    </location>
</feature>
<evidence type="ECO:0000256" key="4">
    <source>
        <dbReference type="ARBA" id="ARBA00023040"/>
    </source>
</evidence>
<dbReference type="RefSeq" id="XP_030851667.1">
    <property type="nucleotide sequence ID" value="XM_030995807.1"/>
</dbReference>
<dbReference type="SUPFAM" id="SSF81321">
    <property type="entry name" value="Family A G protein-coupled receptor-like"/>
    <property type="match status" value="1"/>
</dbReference>
<dbReference type="GeneID" id="115928522"/>
<feature type="compositionally biased region" description="Polar residues" evidence="8">
    <location>
        <begin position="175"/>
        <end position="204"/>
    </location>
</feature>
<organism evidence="11 12">
    <name type="scientific">Strongylocentrotus purpuratus</name>
    <name type="common">Purple sea urchin</name>
    <dbReference type="NCBI Taxonomy" id="7668"/>
    <lineage>
        <taxon>Eukaryota</taxon>
        <taxon>Metazoa</taxon>
        <taxon>Echinodermata</taxon>
        <taxon>Eleutherozoa</taxon>
        <taxon>Echinozoa</taxon>
        <taxon>Echinoidea</taxon>
        <taxon>Euechinoidea</taxon>
        <taxon>Echinacea</taxon>
        <taxon>Camarodonta</taxon>
        <taxon>Echinidea</taxon>
        <taxon>Strongylocentrotidae</taxon>
        <taxon>Strongylocentrotus</taxon>
    </lineage>
</organism>
<feature type="transmembrane region" description="Helical" evidence="9">
    <location>
        <begin position="90"/>
        <end position="112"/>
    </location>
</feature>
<keyword evidence="12" id="KW-1185">Reference proteome</keyword>
<dbReference type="InterPro" id="IPR000276">
    <property type="entry name" value="GPCR_Rhodpsn"/>
</dbReference>
<sequence>MASFPELMLTTPRLANGFETTTNDTDVDDPTAWASSYSSSYDYDNSLDLLTNVPVFAVYAITFLVGMTGNLLVIFAVVKSRRLHNVTCFFLANLAVADLLTVVFLIPLQIIVHSSDHWNLGDVMCRLVAYVGVISPALTNDERHQRSHTPSPITHTPAPITHTLTNNAHPHRQRSPSSITHTLTNNAQPHPSRTPSPITHTLTDNAHPHP</sequence>
<dbReference type="OrthoDB" id="2132067at2759"/>
<dbReference type="Pfam" id="PF00001">
    <property type="entry name" value="7tm_1"/>
    <property type="match status" value="1"/>
</dbReference>
<evidence type="ECO:0000313" key="12">
    <source>
        <dbReference type="Proteomes" id="UP000007110"/>
    </source>
</evidence>
<feature type="compositionally biased region" description="Low complexity" evidence="8">
    <location>
        <begin position="148"/>
        <end position="165"/>
    </location>
</feature>
<dbReference type="Proteomes" id="UP000007110">
    <property type="component" value="Unassembled WGS sequence"/>
</dbReference>
<dbReference type="GO" id="GO:0016020">
    <property type="term" value="C:membrane"/>
    <property type="evidence" value="ECO:0007669"/>
    <property type="project" value="UniProtKB-SubCell"/>
</dbReference>
<evidence type="ECO:0000256" key="2">
    <source>
        <dbReference type="ARBA" id="ARBA00022692"/>
    </source>
</evidence>
<dbReference type="PROSITE" id="PS50262">
    <property type="entry name" value="G_PROTEIN_RECEP_F1_2"/>
    <property type="match status" value="1"/>
</dbReference>
<reference evidence="11" key="2">
    <citation type="submission" date="2021-01" db="UniProtKB">
        <authorList>
            <consortium name="EnsemblMetazoa"/>
        </authorList>
    </citation>
    <scope>IDENTIFICATION</scope>
</reference>
<feature type="region of interest" description="Disordered" evidence="8">
    <location>
        <begin position="141"/>
        <end position="210"/>
    </location>
</feature>
<evidence type="ECO:0000256" key="3">
    <source>
        <dbReference type="ARBA" id="ARBA00022989"/>
    </source>
</evidence>
<dbReference type="PRINTS" id="PR00237">
    <property type="entry name" value="GPCRRHODOPSN"/>
</dbReference>
<evidence type="ECO:0000256" key="7">
    <source>
        <dbReference type="ARBA" id="ARBA00023224"/>
    </source>
</evidence>
<keyword evidence="3 9" id="KW-1133">Transmembrane helix</keyword>
<keyword evidence="7" id="KW-0807">Transducer</keyword>
<evidence type="ECO:0000256" key="6">
    <source>
        <dbReference type="ARBA" id="ARBA00023170"/>
    </source>
</evidence>
<keyword evidence="6" id="KW-0675">Receptor</keyword>
<keyword evidence="2 9" id="KW-0812">Transmembrane</keyword>
<evidence type="ECO:0000313" key="11">
    <source>
        <dbReference type="EnsemblMetazoa" id="XP_030851667"/>
    </source>
</evidence>
<dbReference type="Gene3D" id="1.20.1070.10">
    <property type="entry name" value="Rhodopsin 7-helix transmembrane proteins"/>
    <property type="match status" value="1"/>
</dbReference>
<evidence type="ECO:0000256" key="1">
    <source>
        <dbReference type="ARBA" id="ARBA00004141"/>
    </source>
</evidence>
<evidence type="ECO:0000256" key="5">
    <source>
        <dbReference type="ARBA" id="ARBA00023136"/>
    </source>
</evidence>
<reference evidence="12" key="1">
    <citation type="submission" date="2015-02" db="EMBL/GenBank/DDBJ databases">
        <title>Genome sequencing for Strongylocentrotus purpuratus.</title>
        <authorList>
            <person name="Murali S."/>
            <person name="Liu Y."/>
            <person name="Vee V."/>
            <person name="English A."/>
            <person name="Wang M."/>
            <person name="Skinner E."/>
            <person name="Han Y."/>
            <person name="Muzny D.M."/>
            <person name="Worley K.C."/>
            <person name="Gibbs R.A."/>
        </authorList>
    </citation>
    <scope>NUCLEOTIDE SEQUENCE</scope>
</reference>
<dbReference type="OMA" id="TNDERHQ"/>
<evidence type="ECO:0000256" key="9">
    <source>
        <dbReference type="SAM" id="Phobius"/>
    </source>
</evidence>
<dbReference type="KEGG" id="spu:115928522"/>
<evidence type="ECO:0000259" key="10">
    <source>
        <dbReference type="PROSITE" id="PS50262"/>
    </source>
</evidence>
<dbReference type="GO" id="GO:0004930">
    <property type="term" value="F:G protein-coupled receptor activity"/>
    <property type="evidence" value="ECO:0007669"/>
    <property type="project" value="UniProtKB-KW"/>
</dbReference>
<protein>
    <recommendedName>
        <fullName evidence="10">G-protein coupled receptors family 1 profile domain-containing protein</fullName>
    </recommendedName>
</protein>